<dbReference type="GO" id="GO:0005524">
    <property type="term" value="F:ATP binding"/>
    <property type="evidence" value="ECO:0007669"/>
    <property type="project" value="UniProtKB-UniRule"/>
</dbReference>
<dbReference type="EMBL" id="CP029803">
    <property type="protein sequence ID" value="AWT59404.1"/>
    <property type="molecule type" value="Genomic_DNA"/>
</dbReference>
<keyword evidence="2 13" id="KW-0963">Cytoplasm</keyword>
<keyword evidence="9 13" id="KW-0694">RNA-binding</keyword>
<feature type="binding site" evidence="13">
    <location>
        <position position="346"/>
    </location>
    <ligand>
        <name>Zn(2+)</name>
        <dbReference type="ChEBI" id="CHEBI:29105"/>
        <note>catalytic</note>
    </ligand>
</feature>
<dbReference type="InterPro" id="IPR045864">
    <property type="entry name" value="aa-tRNA-synth_II/BPL/LPL"/>
</dbReference>
<dbReference type="Gene3D" id="3.30.980.10">
    <property type="entry name" value="Threonyl-trna Synthetase, Chain A, domain 2"/>
    <property type="match status" value="1"/>
</dbReference>
<evidence type="ECO:0000259" key="14">
    <source>
        <dbReference type="PROSITE" id="PS50862"/>
    </source>
</evidence>
<dbReference type="CDD" id="cd00771">
    <property type="entry name" value="ThrRS_core"/>
    <property type="match status" value="1"/>
</dbReference>
<keyword evidence="10 13" id="KW-0648">Protein biosynthesis</keyword>
<dbReference type="HAMAP" id="MF_00184">
    <property type="entry name" value="Thr_tRNA_synth"/>
    <property type="match status" value="1"/>
</dbReference>
<evidence type="ECO:0000256" key="1">
    <source>
        <dbReference type="ARBA" id="ARBA00008226"/>
    </source>
</evidence>
<dbReference type="Pfam" id="PF07973">
    <property type="entry name" value="tRNA_SAD"/>
    <property type="match status" value="1"/>
</dbReference>
<dbReference type="InterPro" id="IPR002314">
    <property type="entry name" value="aa-tRNA-synt_IIb"/>
</dbReference>
<dbReference type="Gene3D" id="3.30.930.10">
    <property type="entry name" value="Bira Bifunctional Protein, Domain 2"/>
    <property type="match status" value="1"/>
</dbReference>
<comment type="subunit">
    <text evidence="13">Homodimer.</text>
</comment>
<dbReference type="Pfam" id="PF00587">
    <property type="entry name" value="tRNA-synt_2b"/>
    <property type="match status" value="1"/>
</dbReference>
<evidence type="ECO:0000256" key="11">
    <source>
        <dbReference type="ARBA" id="ARBA00023146"/>
    </source>
</evidence>
<evidence type="ECO:0000256" key="4">
    <source>
        <dbReference type="ARBA" id="ARBA00022598"/>
    </source>
</evidence>
<dbReference type="FunFam" id="3.30.54.20:FF:000002">
    <property type="entry name" value="Threonine--tRNA ligase"/>
    <property type="match status" value="1"/>
</dbReference>
<evidence type="ECO:0000256" key="8">
    <source>
        <dbReference type="ARBA" id="ARBA00022840"/>
    </source>
</evidence>
<dbReference type="InterPro" id="IPR047246">
    <property type="entry name" value="ThrRS_anticodon"/>
</dbReference>
<dbReference type="Pfam" id="PF03129">
    <property type="entry name" value="HGTP_anticodon"/>
    <property type="match status" value="1"/>
</dbReference>
<evidence type="ECO:0000313" key="16">
    <source>
        <dbReference type="Proteomes" id="UP000247465"/>
    </source>
</evidence>
<dbReference type="InterPro" id="IPR006195">
    <property type="entry name" value="aa-tRNA-synth_II"/>
</dbReference>
<dbReference type="KEGG" id="mtar:DF168_00592"/>
<dbReference type="SMART" id="SM00863">
    <property type="entry name" value="tRNA_SAD"/>
    <property type="match status" value="1"/>
</dbReference>
<dbReference type="AlphaFoldDB" id="A0A2Z4AGV9"/>
<dbReference type="InterPro" id="IPR018163">
    <property type="entry name" value="Thr/Ala-tRNA-synth_IIc_edit"/>
</dbReference>
<dbReference type="SUPFAM" id="SSF52954">
    <property type="entry name" value="Class II aaRS ABD-related"/>
    <property type="match status" value="1"/>
</dbReference>
<keyword evidence="8 13" id="KW-0067">ATP-binding</keyword>
<dbReference type="NCBIfam" id="TIGR00418">
    <property type="entry name" value="thrS"/>
    <property type="match status" value="1"/>
</dbReference>
<comment type="cofactor">
    <cofactor evidence="13">
        <name>Zn(2+)</name>
        <dbReference type="ChEBI" id="CHEBI:29105"/>
    </cofactor>
    <text evidence="13">Binds 1 zinc ion per subunit.</text>
</comment>
<dbReference type="InterPro" id="IPR004154">
    <property type="entry name" value="Anticodon-bd"/>
</dbReference>
<dbReference type="PANTHER" id="PTHR11451">
    <property type="entry name" value="THREONINE-TRNA LIGASE"/>
    <property type="match status" value="1"/>
</dbReference>
<dbReference type="Gene3D" id="3.40.50.800">
    <property type="entry name" value="Anticodon-binding domain"/>
    <property type="match status" value="1"/>
</dbReference>
<comment type="similarity">
    <text evidence="1 13">Belongs to the class-II aminoacyl-tRNA synthetase family.</text>
</comment>
<dbReference type="Proteomes" id="UP000247465">
    <property type="component" value="Chromosome"/>
</dbReference>
<proteinExistence type="inferred from homology"/>
<keyword evidence="7 13" id="KW-0862">Zinc</keyword>
<dbReference type="InterPro" id="IPR033728">
    <property type="entry name" value="ThrRS_core"/>
</dbReference>
<dbReference type="CDD" id="cd00860">
    <property type="entry name" value="ThrRS_anticodon"/>
    <property type="match status" value="1"/>
</dbReference>
<evidence type="ECO:0000256" key="13">
    <source>
        <dbReference type="HAMAP-Rule" id="MF_00184"/>
    </source>
</evidence>
<dbReference type="PRINTS" id="PR01047">
    <property type="entry name" value="TRNASYNTHTHR"/>
</dbReference>
<evidence type="ECO:0000256" key="7">
    <source>
        <dbReference type="ARBA" id="ARBA00022833"/>
    </source>
</evidence>
<dbReference type="FunFam" id="3.30.930.10:FF:000002">
    <property type="entry name" value="Threonine--tRNA ligase"/>
    <property type="match status" value="1"/>
</dbReference>
<dbReference type="EC" id="6.1.1.3" evidence="13"/>
<protein>
    <recommendedName>
        <fullName evidence="13">Threonine--tRNA ligase</fullName>
        <ecNumber evidence="13">6.1.1.3</ecNumber>
    </recommendedName>
    <alternativeName>
        <fullName evidence="13">Threonyl-tRNA synthetase</fullName>
        <shortName evidence="13">ThrRS</shortName>
    </alternativeName>
</protein>
<evidence type="ECO:0000256" key="5">
    <source>
        <dbReference type="ARBA" id="ARBA00022723"/>
    </source>
</evidence>
<dbReference type="FunFam" id="3.40.50.800:FF:000001">
    <property type="entry name" value="Threonine--tRNA ligase"/>
    <property type="match status" value="1"/>
</dbReference>
<dbReference type="InterPro" id="IPR002320">
    <property type="entry name" value="Thr-tRNA-ligase_IIa"/>
</dbReference>
<keyword evidence="11 13" id="KW-0030">Aminoacyl-tRNA synthetase</keyword>
<evidence type="ECO:0000256" key="10">
    <source>
        <dbReference type="ARBA" id="ARBA00022917"/>
    </source>
</evidence>
<feature type="binding site" evidence="13">
    <location>
        <position position="475"/>
    </location>
    <ligand>
        <name>Zn(2+)</name>
        <dbReference type="ChEBI" id="CHEBI:29105"/>
        <note>catalytic</note>
    </ligand>
</feature>
<dbReference type="GO" id="GO:0006435">
    <property type="term" value="P:threonyl-tRNA aminoacylation"/>
    <property type="evidence" value="ECO:0007669"/>
    <property type="project" value="UniProtKB-UniRule"/>
</dbReference>
<feature type="binding site" evidence="13">
    <location>
        <position position="295"/>
    </location>
    <ligand>
        <name>Zn(2+)</name>
        <dbReference type="ChEBI" id="CHEBI:29105"/>
        <note>catalytic</note>
    </ligand>
</feature>
<dbReference type="FunFam" id="3.30.980.10:FF:000005">
    <property type="entry name" value="Threonyl-tRNA synthetase, mitochondrial"/>
    <property type="match status" value="1"/>
</dbReference>
<dbReference type="PROSITE" id="PS50862">
    <property type="entry name" value="AA_TRNA_LIGASE_II"/>
    <property type="match status" value="1"/>
</dbReference>
<keyword evidence="4 13" id="KW-0436">Ligase</keyword>
<evidence type="ECO:0000256" key="9">
    <source>
        <dbReference type="ARBA" id="ARBA00022884"/>
    </source>
</evidence>
<dbReference type="SUPFAM" id="SSF55186">
    <property type="entry name" value="ThrRS/AlaRS common domain"/>
    <property type="match status" value="1"/>
</dbReference>
<comment type="caution">
    <text evidence="13">Lacks conserved residue(s) required for the propagation of feature annotation.</text>
</comment>
<dbReference type="GO" id="GO:0005737">
    <property type="term" value="C:cytoplasm"/>
    <property type="evidence" value="ECO:0007669"/>
    <property type="project" value="UniProtKB-SubCell"/>
</dbReference>
<dbReference type="GO" id="GO:0004829">
    <property type="term" value="F:threonine-tRNA ligase activity"/>
    <property type="evidence" value="ECO:0007669"/>
    <property type="project" value="UniProtKB-UniRule"/>
</dbReference>
<evidence type="ECO:0000313" key="15">
    <source>
        <dbReference type="EMBL" id="AWT59404.1"/>
    </source>
</evidence>
<keyword evidence="3 13" id="KW-0820">tRNA-binding</keyword>
<evidence type="ECO:0000256" key="12">
    <source>
        <dbReference type="ARBA" id="ARBA00049515"/>
    </source>
</evidence>
<keyword evidence="5 13" id="KW-0479">Metal-binding</keyword>
<name>A0A2Z4AGV9_9BACT</name>
<dbReference type="GO" id="GO:0000049">
    <property type="term" value="F:tRNA binding"/>
    <property type="evidence" value="ECO:0007669"/>
    <property type="project" value="UniProtKB-KW"/>
</dbReference>
<evidence type="ECO:0000256" key="3">
    <source>
        <dbReference type="ARBA" id="ARBA00022555"/>
    </source>
</evidence>
<dbReference type="InterPro" id="IPR012947">
    <property type="entry name" value="tRNA_SAD"/>
</dbReference>
<dbReference type="Gene3D" id="3.30.54.20">
    <property type="match status" value="1"/>
</dbReference>
<dbReference type="SUPFAM" id="SSF55681">
    <property type="entry name" value="Class II aaRS and biotin synthetases"/>
    <property type="match status" value="1"/>
</dbReference>
<accession>A0A2Z4AGV9</accession>
<feature type="domain" description="Aminoacyl-transfer RNA synthetases class-II family profile" evidence="14">
    <location>
        <begin position="178"/>
        <end position="498"/>
    </location>
</feature>
<dbReference type="PANTHER" id="PTHR11451:SF44">
    <property type="entry name" value="THREONINE--TRNA LIGASE, CHLOROPLASTIC_MITOCHONDRIAL 2"/>
    <property type="match status" value="1"/>
</dbReference>
<dbReference type="GO" id="GO:0046872">
    <property type="term" value="F:metal ion binding"/>
    <property type="evidence" value="ECO:0007669"/>
    <property type="project" value="UniProtKB-KW"/>
</dbReference>
<sequence>MTPLEELRHSAAHIMATAVMRIFPDTKLDIGPPTNTGFYYDFDLDHKFTTEDLEKIEGEMGRVVKENQKFERIEVTRHEAEEYFNQIGQPYKIERLRDIPPGESITYYRNGEFTDLCAGSHVRYTKQVKAFKLLSVAGAYHKGDEQNKQLQRIYGTAFPNKDELLDYLNQLEEARSRDHRTIGKDLKLFHLDDTVGQGLVLWSPKGAIIRQELQDFISEELRKQGYQQVFTPHIGRLELYRTSGHYPYYKESQYPPLIGREEIDQLARDGCSCAELSNRLETGDIEGYLLKPMNCPFHIKIYSSQQRSYRDLPVRLAEFGTVYRWEKSGELSGMTRVRSITQDDAHLFCTEDQVKTELSGCLKLVKTIFETLGISEYRIRVCLRDPDTSKYVGNTKLWDKAEEILRKEAKTLGAPFSEEPGEAAFYGPKIDFVVKDVIGREWQLGTVQLDYSLPDRFDLSYIGPDNKPHRPVMIHRAPFGSMERFVGVLIEHFAGSFPTWLSPEQARILPITDDQNTYAKSILQDLTDNHLRASIDFQADKLGAKIRRAENDKVPYMIVIGAKELESNHVSIRSRVNKQMEGTYSVKKFIRGIEEEIADRTLPNR</sequence>
<comment type="subcellular location">
    <subcellularLocation>
        <location evidence="13">Cytoplasm</location>
    </subcellularLocation>
</comment>
<gene>
    <name evidence="13 15" type="primary">thrS</name>
    <name evidence="15" type="ORF">DF168_00592</name>
</gene>
<evidence type="ECO:0000256" key="2">
    <source>
        <dbReference type="ARBA" id="ARBA00022490"/>
    </source>
</evidence>
<keyword evidence="6 13" id="KW-0547">Nucleotide-binding</keyword>
<organism evidence="15 16">
    <name type="scientific">Candidatus Moanibacter tarae</name>
    <dbReference type="NCBI Taxonomy" id="2200854"/>
    <lineage>
        <taxon>Bacteria</taxon>
        <taxon>Pseudomonadati</taxon>
        <taxon>Verrucomicrobiota</taxon>
        <taxon>Opitutia</taxon>
        <taxon>Puniceicoccales</taxon>
        <taxon>Puniceicoccales incertae sedis</taxon>
        <taxon>Candidatus Moanibacter</taxon>
    </lineage>
</organism>
<comment type="catalytic activity">
    <reaction evidence="12 13">
        <text>tRNA(Thr) + L-threonine + ATP = L-threonyl-tRNA(Thr) + AMP + diphosphate + H(+)</text>
        <dbReference type="Rhea" id="RHEA:24624"/>
        <dbReference type="Rhea" id="RHEA-COMP:9670"/>
        <dbReference type="Rhea" id="RHEA-COMP:9704"/>
        <dbReference type="ChEBI" id="CHEBI:15378"/>
        <dbReference type="ChEBI" id="CHEBI:30616"/>
        <dbReference type="ChEBI" id="CHEBI:33019"/>
        <dbReference type="ChEBI" id="CHEBI:57926"/>
        <dbReference type="ChEBI" id="CHEBI:78442"/>
        <dbReference type="ChEBI" id="CHEBI:78534"/>
        <dbReference type="ChEBI" id="CHEBI:456215"/>
        <dbReference type="EC" id="6.1.1.3"/>
    </reaction>
</comment>
<evidence type="ECO:0000256" key="6">
    <source>
        <dbReference type="ARBA" id="ARBA00022741"/>
    </source>
</evidence>
<reference evidence="15 16" key="1">
    <citation type="submission" date="2018-06" db="EMBL/GenBank/DDBJ databases">
        <title>Draft Genome Sequence of a Novel Marine Bacterium Related to the Verrucomicrobia.</title>
        <authorList>
            <person name="Vosseberg J."/>
            <person name="Martijn J."/>
            <person name="Ettema T.J.G."/>
        </authorList>
    </citation>
    <scope>NUCLEOTIDE SEQUENCE [LARGE SCALE GENOMIC DNA]</scope>
    <source>
        <strain evidence="15">TARA_B100001123</strain>
    </source>
</reference>
<dbReference type="InterPro" id="IPR036621">
    <property type="entry name" value="Anticodon-bd_dom_sf"/>
</dbReference>